<sequence length="260" mass="26669">MNINALKSIAVAGLCALLAVTATAEDQPSKTLSLDGVSRLEFAGDLSVRLSQSSANTATVVVKAGELDDVAIDVDGDSFRVESPERSFWRLFGGSSNVRVEVEVSLEQIESLRIYGAAKMEAGDITGDTLSVDVSGASEVRVGHLQIDALAIEASGAARFEARDLVVDNLDVGISGASNVTFTGEGSAQSLRLSASGASHYSAEDIKVQSAKVEASGASGVKLHATETLKGGVSGASTLSYKGSPKMQVNTSGASSLNTL</sequence>
<gene>
    <name evidence="3" type="ORF">QWI16_05225</name>
</gene>
<keyword evidence="4" id="KW-1185">Reference proteome</keyword>
<accession>A0ABT8TFX2</accession>
<dbReference type="PANTHER" id="PTHR39200:SF1">
    <property type="entry name" value="AUTO-TRANSPORTER ADHESIN HEAD GIN DOMAIN-CONTAINING PROTEIN-RELATED"/>
    <property type="match status" value="1"/>
</dbReference>
<feature type="signal peptide" evidence="1">
    <location>
        <begin position="1"/>
        <end position="24"/>
    </location>
</feature>
<feature type="chain" id="PRO_5046784122" evidence="1">
    <location>
        <begin position="25"/>
        <end position="260"/>
    </location>
</feature>
<evidence type="ECO:0000313" key="3">
    <source>
        <dbReference type="EMBL" id="MDO3381566.1"/>
    </source>
</evidence>
<reference evidence="3" key="1">
    <citation type="submission" date="2023-07" db="EMBL/GenBank/DDBJ databases">
        <title>Gilvimarinus algae sp. nov., isolated from the surface of Kelp.</title>
        <authorList>
            <person name="Sun Y.Y."/>
            <person name="Gong Y."/>
            <person name="Du Z.J."/>
        </authorList>
    </citation>
    <scope>NUCLEOTIDE SEQUENCE</scope>
    <source>
        <strain evidence="3">SDUM040014</strain>
    </source>
</reference>
<dbReference type="Gene3D" id="2.160.20.120">
    <property type="match status" value="1"/>
</dbReference>
<name>A0ABT8TFX2_9GAMM</name>
<evidence type="ECO:0000259" key="2">
    <source>
        <dbReference type="Pfam" id="PF10988"/>
    </source>
</evidence>
<comment type="caution">
    <text evidence="3">The sequence shown here is derived from an EMBL/GenBank/DDBJ whole genome shotgun (WGS) entry which is preliminary data.</text>
</comment>
<dbReference type="RefSeq" id="WP_302711699.1">
    <property type="nucleotide sequence ID" value="NZ_JAULRT010000035.1"/>
</dbReference>
<dbReference type="Pfam" id="PF10988">
    <property type="entry name" value="DUF2807"/>
    <property type="match status" value="1"/>
</dbReference>
<protein>
    <submittedName>
        <fullName evidence="3">DUF2807 domain-containing protein</fullName>
    </submittedName>
</protein>
<dbReference type="EMBL" id="JAULRT010000035">
    <property type="protein sequence ID" value="MDO3381566.1"/>
    <property type="molecule type" value="Genomic_DNA"/>
</dbReference>
<keyword evidence="1" id="KW-0732">Signal</keyword>
<dbReference type="InterPro" id="IPR021255">
    <property type="entry name" value="DUF2807"/>
</dbReference>
<dbReference type="PANTHER" id="PTHR39200">
    <property type="entry name" value="HYPOTHETICAL EXPORTED PROTEIN"/>
    <property type="match status" value="1"/>
</dbReference>
<evidence type="ECO:0000256" key="1">
    <source>
        <dbReference type="SAM" id="SignalP"/>
    </source>
</evidence>
<proteinExistence type="predicted"/>
<evidence type="ECO:0000313" key="4">
    <source>
        <dbReference type="Proteomes" id="UP001168380"/>
    </source>
</evidence>
<dbReference type="Proteomes" id="UP001168380">
    <property type="component" value="Unassembled WGS sequence"/>
</dbReference>
<organism evidence="3 4">
    <name type="scientific">Gilvimarinus algae</name>
    <dbReference type="NCBI Taxonomy" id="3058037"/>
    <lineage>
        <taxon>Bacteria</taxon>
        <taxon>Pseudomonadati</taxon>
        <taxon>Pseudomonadota</taxon>
        <taxon>Gammaproteobacteria</taxon>
        <taxon>Cellvibrionales</taxon>
        <taxon>Cellvibrionaceae</taxon>
        <taxon>Gilvimarinus</taxon>
    </lineage>
</organism>
<feature type="domain" description="Putative auto-transporter adhesin head GIN" evidence="2">
    <location>
        <begin position="39"/>
        <end position="245"/>
    </location>
</feature>